<evidence type="ECO:0000313" key="3">
    <source>
        <dbReference type="Proteomes" id="UP000006727"/>
    </source>
</evidence>
<reference evidence="2" key="3">
    <citation type="submission" date="2020-12" db="UniProtKB">
        <authorList>
            <consortium name="EnsemblPlants"/>
        </authorList>
    </citation>
    <scope>IDENTIFICATION</scope>
</reference>
<organism evidence="1">
    <name type="scientific">Physcomitrium patens</name>
    <name type="common">Spreading-leaved earth moss</name>
    <name type="synonym">Physcomitrella patens</name>
    <dbReference type="NCBI Taxonomy" id="3218"/>
    <lineage>
        <taxon>Eukaryota</taxon>
        <taxon>Viridiplantae</taxon>
        <taxon>Streptophyta</taxon>
        <taxon>Embryophyta</taxon>
        <taxon>Bryophyta</taxon>
        <taxon>Bryophytina</taxon>
        <taxon>Bryopsida</taxon>
        <taxon>Funariidae</taxon>
        <taxon>Funariales</taxon>
        <taxon>Funariaceae</taxon>
        <taxon>Physcomitrium</taxon>
    </lineage>
</organism>
<evidence type="ECO:0000313" key="1">
    <source>
        <dbReference type="EMBL" id="PNR35554.1"/>
    </source>
</evidence>
<dbReference type="Proteomes" id="UP000006727">
    <property type="component" value="Chromosome 18"/>
</dbReference>
<gene>
    <name evidence="1" type="ORF">PHYPA_023454</name>
</gene>
<keyword evidence="3" id="KW-1185">Reference proteome</keyword>
<dbReference type="AlphaFoldDB" id="A0A2K1J200"/>
<dbReference type="EnsemblPlants" id="Pp3c18_22007V3.1">
    <property type="protein sequence ID" value="PAC:32981966.CDS.1"/>
    <property type="gene ID" value="Pp3c18_22007"/>
</dbReference>
<name>A0A2K1J200_PHYPA</name>
<evidence type="ECO:0000313" key="2">
    <source>
        <dbReference type="EnsemblPlants" id="PAC:32981966.CDS.1"/>
    </source>
</evidence>
<proteinExistence type="predicted"/>
<protein>
    <submittedName>
        <fullName evidence="1 2">Uncharacterized protein</fullName>
    </submittedName>
</protein>
<dbReference type="InParanoid" id="A0A2K1J200"/>
<reference evidence="1 3" key="2">
    <citation type="journal article" date="2018" name="Plant J.">
        <title>The Physcomitrella patens chromosome-scale assembly reveals moss genome structure and evolution.</title>
        <authorList>
            <person name="Lang D."/>
            <person name="Ullrich K.K."/>
            <person name="Murat F."/>
            <person name="Fuchs J."/>
            <person name="Jenkins J."/>
            <person name="Haas F.B."/>
            <person name="Piednoel M."/>
            <person name="Gundlach H."/>
            <person name="Van Bel M."/>
            <person name="Meyberg R."/>
            <person name="Vives C."/>
            <person name="Morata J."/>
            <person name="Symeonidi A."/>
            <person name="Hiss M."/>
            <person name="Muchero W."/>
            <person name="Kamisugi Y."/>
            <person name="Saleh O."/>
            <person name="Blanc G."/>
            <person name="Decker E.L."/>
            <person name="van Gessel N."/>
            <person name="Grimwood J."/>
            <person name="Hayes R.D."/>
            <person name="Graham S.W."/>
            <person name="Gunter L.E."/>
            <person name="McDaniel S.F."/>
            <person name="Hoernstein S.N.W."/>
            <person name="Larsson A."/>
            <person name="Li F.W."/>
            <person name="Perroud P.F."/>
            <person name="Phillips J."/>
            <person name="Ranjan P."/>
            <person name="Rokshar D.S."/>
            <person name="Rothfels C.J."/>
            <person name="Schneider L."/>
            <person name="Shu S."/>
            <person name="Stevenson D.W."/>
            <person name="Thummler F."/>
            <person name="Tillich M."/>
            <person name="Villarreal Aguilar J.C."/>
            <person name="Widiez T."/>
            <person name="Wong G.K."/>
            <person name="Wymore A."/>
            <person name="Zhang Y."/>
            <person name="Zimmer A.D."/>
            <person name="Quatrano R.S."/>
            <person name="Mayer K.F.X."/>
            <person name="Goodstein D."/>
            <person name="Casacuberta J.M."/>
            <person name="Vandepoele K."/>
            <person name="Reski R."/>
            <person name="Cuming A.C."/>
            <person name="Tuskan G.A."/>
            <person name="Maumus F."/>
            <person name="Salse J."/>
            <person name="Schmutz J."/>
            <person name="Rensing S.A."/>
        </authorList>
    </citation>
    <scope>NUCLEOTIDE SEQUENCE [LARGE SCALE GENOMIC DNA]</scope>
    <source>
        <strain evidence="2 3">cv. Gransden 2004</strain>
    </source>
</reference>
<sequence>MILASFNASLAGTCELRLGFPVSVLVPKSTSRRFLLKCAPQPGAMACTYIIRAHDQCWVYVRITYYTYREKKV</sequence>
<dbReference type="EMBL" id="ABEU02000018">
    <property type="protein sequence ID" value="PNR35554.1"/>
    <property type="molecule type" value="Genomic_DNA"/>
</dbReference>
<accession>A0A2K1J200</accession>
<reference evidence="1 3" key="1">
    <citation type="journal article" date="2008" name="Science">
        <title>The Physcomitrella genome reveals evolutionary insights into the conquest of land by plants.</title>
        <authorList>
            <person name="Rensing S."/>
            <person name="Lang D."/>
            <person name="Zimmer A."/>
            <person name="Terry A."/>
            <person name="Salamov A."/>
            <person name="Shapiro H."/>
            <person name="Nishiyama T."/>
            <person name="Perroud P.-F."/>
            <person name="Lindquist E."/>
            <person name="Kamisugi Y."/>
            <person name="Tanahashi T."/>
            <person name="Sakakibara K."/>
            <person name="Fujita T."/>
            <person name="Oishi K."/>
            <person name="Shin-I T."/>
            <person name="Kuroki Y."/>
            <person name="Toyoda A."/>
            <person name="Suzuki Y."/>
            <person name="Hashimoto A."/>
            <person name="Yamaguchi K."/>
            <person name="Sugano A."/>
            <person name="Kohara Y."/>
            <person name="Fujiyama A."/>
            <person name="Anterola A."/>
            <person name="Aoki S."/>
            <person name="Ashton N."/>
            <person name="Barbazuk W.B."/>
            <person name="Barker E."/>
            <person name="Bennetzen J."/>
            <person name="Bezanilla M."/>
            <person name="Blankenship R."/>
            <person name="Cho S.H."/>
            <person name="Dutcher S."/>
            <person name="Estelle M."/>
            <person name="Fawcett J.A."/>
            <person name="Gundlach H."/>
            <person name="Hanada K."/>
            <person name="Heyl A."/>
            <person name="Hicks K.A."/>
            <person name="Hugh J."/>
            <person name="Lohr M."/>
            <person name="Mayer K."/>
            <person name="Melkozernov A."/>
            <person name="Murata T."/>
            <person name="Nelson D."/>
            <person name="Pils B."/>
            <person name="Prigge M."/>
            <person name="Reiss B."/>
            <person name="Renner T."/>
            <person name="Rombauts S."/>
            <person name="Rushton P."/>
            <person name="Sanderfoot A."/>
            <person name="Schween G."/>
            <person name="Shiu S.-H."/>
            <person name="Stueber K."/>
            <person name="Theodoulou F.L."/>
            <person name="Tu H."/>
            <person name="Van de Peer Y."/>
            <person name="Verrier P.J."/>
            <person name="Waters E."/>
            <person name="Wood A."/>
            <person name="Yang L."/>
            <person name="Cove D."/>
            <person name="Cuming A."/>
            <person name="Hasebe M."/>
            <person name="Lucas S."/>
            <person name="Mishler D.B."/>
            <person name="Reski R."/>
            <person name="Grigoriev I."/>
            <person name="Quatrano R.S."/>
            <person name="Boore J.L."/>
        </authorList>
    </citation>
    <scope>NUCLEOTIDE SEQUENCE [LARGE SCALE GENOMIC DNA]</scope>
    <source>
        <strain evidence="2 3">cv. Gransden 2004</strain>
    </source>
</reference>
<dbReference type="Gramene" id="Pp3c18_22007V3.1">
    <property type="protein sequence ID" value="PAC:32981966.CDS.1"/>
    <property type="gene ID" value="Pp3c18_22007"/>
</dbReference>